<dbReference type="PROSITE" id="PS50893">
    <property type="entry name" value="ABC_TRANSPORTER_2"/>
    <property type="match status" value="1"/>
</dbReference>
<sequence length="244" mass="27433">MLAIQNITGGYSRTSPVIHNLSFQVKPGETVGLIGLNGAGKSTTMKHILGLLNAHSGSITIDGSTLSEQPEDFRSKIGYIPEMPLFYPELTLWEHLELTASAYGLSDEIFHKRAEQLLKQFQMERARNWFPDTFSKGMQQKIMILCTFLTECKYLIVDEPFVGLDPIAIDELAMLLQQRKEKGTGILISTHILDMAEKLCDRYVCIHQGNIALSGTIQEMRSQAERPHATLHELFLSVVKGDRR</sequence>
<dbReference type="InterPro" id="IPR027417">
    <property type="entry name" value="P-loop_NTPase"/>
</dbReference>
<dbReference type="Gene3D" id="3.40.50.300">
    <property type="entry name" value="P-loop containing nucleotide triphosphate hydrolases"/>
    <property type="match status" value="1"/>
</dbReference>
<dbReference type="GO" id="GO:0016887">
    <property type="term" value="F:ATP hydrolysis activity"/>
    <property type="evidence" value="ECO:0007669"/>
    <property type="project" value="InterPro"/>
</dbReference>
<dbReference type="EMBL" id="SLXV01000016">
    <property type="protein sequence ID" value="TCP68562.1"/>
    <property type="molecule type" value="Genomic_DNA"/>
</dbReference>
<organism evidence="5 6">
    <name type="scientific">Baia soyae</name>
    <dbReference type="NCBI Taxonomy" id="1544746"/>
    <lineage>
        <taxon>Bacteria</taxon>
        <taxon>Bacillati</taxon>
        <taxon>Bacillota</taxon>
        <taxon>Bacilli</taxon>
        <taxon>Bacillales</taxon>
        <taxon>Thermoactinomycetaceae</taxon>
        <taxon>Baia</taxon>
    </lineage>
</organism>
<dbReference type="SUPFAM" id="SSF52540">
    <property type="entry name" value="P-loop containing nucleoside triphosphate hydrolases"/>
    <property type="match status" value="1"/>
</dbReference>
<proteinExistence type="predicted"/>
<dbReference type="AlphaFoldDB" id="A0A4R2RVV7"/>
<evidence type="ECO:0000256" key="1">
    <source>
        <dbReference type="ARBA" id="ARBA00022448"/>
    </source>
</evidence>
<dbReference type="InterPro" id="IPR003439">
    <property type="entry name" value="ABC_transporter-like_ATP-bd"/>
</dbReference>
<dbReference type="Pfam" id="PF00005">
    <property type="entry name" value="ABC_tran"/>
    <property type="match status" value="1"/>
</dbReference>
<dbReference type="CDD" id="cd03230">
    <property type="entry name" value="ABC_DR_subfamily_A"/>
    <property type="match status" value="1"/>
</dbReference>
<dbReference type="GO" id="GO:0005524">
    <property type="term" value="F:ATP binding"/>
    <property type="evidence" value="ECO:0007669"/>
    <property type="project" value="UniProtKB-KW"/>
</dbReference>
<dbReference type="PANTHER" id="PTHR42939:SF5">
    <property type="entry name" value="ABC-TYPE TRANSPORTER ATP-BINDING PROTEIN ECSA"/>
    <property type="match status" value="1"/>
</dbReference>
<dbReference type="InterPro" id="IPR017871">
    <property type="entry name" value="ABC_transporter-like_CS"/>
</dbReference>
<dbReference type="PANTHER" id="PTHR42939">
    <property type="entry name" value="ABC TRANSPORTER ATP-BINDING PROTEIN ALBC-RELATED"/>
    <property type="match status" value="1"/>
</dbReference>
<keyword evidence="2" id="KW-0547">Nucleotide-binding</keyword>
<reference evidence="5 6" key="1">
    <citation type="submission" date="2019-03" db="EMBL/GenBank/DDBJ databases">
        <title>Genomic Encyclopedia of Type Strains, Phase IV (KMG-IV): sequencing the most valuable type-strain genomes for metagenomic binning, comparative biology and taxonomic classification.</title>
        <authorList>
            <person name="Goeker M."/>
        </authorList>
    </citation>
    <scope>NUCLEOTIDE SEQUENCE [LARGE SCALE GENOMIC DNA]</scope>
    <source>
        <strain evidence="5 6">DSM 46831</strain>
    </source>
</reference>
<feature type="domain" description="ABC transporter" evidence="4">
    <location>
        <begin position="2"/>
        <end position="233"/>
    </location>
</feature>
<dbReference type="SMART" id="SM00382">
    <property type="entry name" value="AAA"/>
    <property type="match status" value="1"/>
</dbReference>
<evidence type="ECO:0000313" key="6">
    <source>
        <dbReference type="Proteomes" id="UP000294746"/>
    </source>
</evidence>
<keyword evidence="1" id="KW-0813">Transport</keyword>
<keyword evidence="3 5" id="KW-0067">ATP-binding</keyword>
<name>A0A4R2RVV7_9BACL</name>
<keyword evidence="6" id="KW-1185">Reference proteome</keyword>
<accession>A0A4R2RVV7</accession>
<evidence type="ECO:0000313" key="5">
    <source>
        <dbReference type="EMBL" id="TCP68562.1"/>
    </source>
</evidence>
<evidence type="ECO:0000256" key="3">
    <source>
        <dbReference type="ARBA" id="ARBA00022840"/>
    </source>
</evidence>
<evidence type="ECO:0000256" key="2">
    <source>
        <dbReference type="ARBA" id="ARBA00022741"/>
    </source>
</evidence>
<dbReference type="Proteomes" id="UP000294746">
    <property type="component" value="Unassembled WGS sequence"/>
</dbReference>
<dbReference type="PROSITE" id="PS00211">
    <property type="entry name" value="ABC_TRANSPORTER_1"/>
    <property type="match status" value="1"/>
</dbReference>
<evidence type="ECO:0000259" key="4">
    <source>
        <dbReference type="PROSITE" id="PS50893"/>
    </source>
</evidence>
<dbReference type="InterPro" id="IPR051782">
    <property type="entry name" value="ABC_Transporter_VariousFunc"/>
</dbReference>
<dbReference type="InterPro" id="IPR003593">
    <property type="entry name" value="AAA+_ATPase"/>
</dbReference>
<gene>
    <name evidence="5" type="ORF">EDD57_11623</name>
</gene>
<protein>
    <submittedName>
        <fullName evidence="5">ABC-2 type transport system ATP-binding protein</fullName>
    </submittedName>
</protein>
<comment type="caution">
    <text evidence="5">The sequence shown here is derived from an EMBL/GenBank/DDBJ whole genome shotgun (WGS) entry which is preliminary data.</text>
</comment>